<evidence type="ECO:0000256" key="1">
    <source>
        <dbReference type="ARBA" id="ARBA00010218"/>
    </source>
</evidence>
<dbReference type="PANTHER" id="PTHR28063">
    <property type="entry name" value="RNA POLYMERASE II NUCLEAR LOCALIZATION PROTEIN IWR1"/>
    <property type="match status" value="1"/>
</dbReference>
<feature type="domain" description="Transcription factor Iwr1" evidence="3">
    <location>
        <begin position="63"/>
        <end position="138"/>
    </location>
</feature>
<evidence type="ECO:0000256" key="2">
    <source>
        <dbReference type="SAM" id="MobiDB-lite"/>
    </source>
</evidence>
<evidence type="ECO:0000259" key="3">
    <source>
        <dbReference type="Pfam" id="PF08574"/>
    </source>
</evidence>
<proteinExistence type="inferred from homology"/>
<organism evidence="4 5">
    <name type="scientific">Chrysophaeum taylorii</name>
    <dbReference type="NCBI Taxonomy" id="2483200"/>
    <lineage>
        <taxon>Eukaryota</taxon>
        <taxon>Sar</taxon>
        <taxon>Stramenopiles</taxon>
        <taxon>Ochrophyta</taxon>
        <taxon>Pelagophyceae</taxon>
        <taxon>Pelagomonadales</taxon>
        <taxon>Pelagomonadaceae</taxon>
        <taxon>Chrysophaeum</taxon>
    </lineage>
</organism>
<protein>
    <recommendedName>
        <fullName evidence="3">Transcription factor Iwr1 domain-containing protein</fullName>
    </recommendedName>
</protein>
<dbReference type="Pfam" id="PF08574">
    <property type="entry name" value="Iwr1"/>
    <property type="match status" value="1"/>
</dbReference>
<reference evidence="4" key="1">
    <citation type="submission" date="2023-01" db="EMBL/GenBank/DDBJ databases">
        <title>Metagenome sequencing of chrysophaentin producing Chrysophaeum taylorii.</title>
        <authorList>
            <person name="Davison J."/>
            <person name="Bewley C."/>
        </authorList>
    </citation>
    <scope>NUCLEOTIDE SEQUENCE</scope>
    <source>
        <strain evidence="4">NIES-1699</strain>
    </source>
</reference>
<dbReference type="AlphaFoldDB" id="A0AAD7XKC6"/>
<name>A0AAD7XKC6_9STRA</name>
<feature type="region of interest" description="Disordered" evidence="2">
    <location>
        <begin position="109"/>
        <end position="155"/>
    </location>
</feature>
<keyword evidence="5" id="KW-1185">Reference proteome</keyword>
<dbReference type="InterPro" id="IPR040150">
    <property type="entry name" value="Iwr1"/>
</dbReference>
<feature type="compositionally biased region" description="Acidic residues" evidence="2">
    <location>
        <begin position="134"/>
        <end position="152"/>
    </location>
</feature>
<dbReference type="GO" id="GO:0006606">
    <property type="term" value="P:protein import into nucleus"/>
    <property type="evidence" value="ECO:0007669"/>
    <property type="project" value="InterPro"/>
</dbReference>
<comment type="caution">
    <text evidence="4">The sequence shown here is derived from an EMBL/GenBank/DDBJ whole genome shotgun (WGS) entry which is preliminary data.</text>
</comment>
<dbReference type="EMBL" id="JAQMWT010000308">
    <property type="protein sequence ID" value="KAJ8605913.1"/>
    <property type="molecule type" value="Genomic_DNA"/>
</dbReference>
<comment type="similarity">
    <text evidence="1">Belongs to the IWR1/SLC7A6OS family.</text>
</comment>
<accession>A0AAD7XKC6</accession>
<dbReference type="Proteomes" id="UP001230188">
    <property type="component" value="Unassembled WGS sequence"/>
</dbReference>
<gene>
    <name evidence="4" type="ORF">CTAYLR_004192</name>
</gene>
<dbReference type="PANTHER" id="PTHR28063:SF1">
    <property type="entry name" value="RNA POLYMERASE II NUCLEAR LOCALIZATION PROTEIN IWR1"/>
    <property type="match status" value="1"/>
</dbReference>
<sequence>MRVKRKREDEALETLIIKRKKPFRLVETLEARAVRTRPPHVRSVVLAELKREELCVPEDNDRDDYVYDVYEYDSDDVSTRCVANSPRRLLVGITAELESALSGAGITFDSSSSLSSLAPDTEDSNAEDYYANDYPDEDDDFLEDDEEDDDDAFLPLGPGYAGFGALRLQDDDDDL</sequence>
<dbReference type="InterPro" id="IPR013883">
    <property type="entry name" value="TF_Iwr1_dom"/>
</dbReference>
<evidence type="ECO:0000313" key="5">
    <source>
        <dbReference type="Proteomes" id="UP001230188"/>
    </source>
</evidence>
<evidence type="ECO:0000313" key="4">
    <source>
        <dbReference type="EMBL" id="KAJ8605913.1"/>
    </source>
</evidence>